<dbReference type="GO" id="GO:0042781">
    <property type="term" value="F:3'-tRNA processing endoribonuclease activity"/>
    <property type="evidence" value="ECO:0007669"/>
    <property type="project" value="TreeGrafter"/>
</dbReference>
<dbReference type="InterPro" id="IPR001279">
    <property type="entry name" value="Metallo-B-lactamas"/>
</dbReference>
<gene>
    <name evidence="2" type="ORF">AAME72_07815</name>
</gene>
<evidence type="ECO:0000313" key="2">
    <source>
        <dbReference type="EMBL" id="XBM49764.1"/>
    </source>
</evidence>
<dbReference type="PANTHER" id="PTHR46018:SF4">
    <property type="entry name" value="METALLO-HYDROLASE YHFI-RELATED"/>
    <property type="match status" value="1"/>
</dbReference>
<dbReference type="Gene3D" id="3.60.15.10">
    <property type="entry name" value="Ribonuclease Z/Hydroxyacylglutathione hydrolase-like"/>
    <property type="match status" value="1"/>
</dbReference>
<dbReference type="EMBL" id="CP157390">
    <property type="protein sequence ID" value="XBM49764.1"/>
    <property type="molecule type" value="Genomic_DNA"/>
</dbReference>
<protein>
    <submittedName>
        <fullName evidence="2">MBL fold metallo-hydrolase</fullName>
    </submittedName>
</protein>
<dbReference type="RefSeq" id="WP_348789675.1">
    <property type="nucleotide sequence ID" value="NZ_CP157390.1"/>
</dbReference>
<dbReference type="InterPro" id="IPR036866">
    <property type="entry name" value="RibonucZ/Hydroxyglut_hydro"/>
</dbReference>
<reference evidence="2" key="1">
    <citation type="submission" date="2024-05" db="EMBL/GenBank/DDBJ databases">
        <title>The Natural Products Discovery Center: Release of the First 8490 Sequenced Strains for Exploring Actinobacteria Biosynthetic Diversity.</title>
        <authorList>
            <person name="Kalkreuter E."/>
            <person name="Kautsar S.A."/>
            <person name="Yang D."/>
            <person name="Bader C.D."/>
            <person name="Teijaro C.N."/>
            <person name="Fluegel L."/>
            <person name="Davis C.M."/>
            <person name="Simpson J.R."/>
            <person name="Lauterbach L."/>
            <person name="Steele A.D."/>
            <person name="Gui C."/>
            <person name="Meng S."/>
            <person name="Li G."/>
            <person name="Viehrig K."/>
            <person name="Ye F."/>
            <person name="Su P."/>
            <person name="Kiefer A.F."/>
            <person name="Nichols A."/>
            <person name="Cepeda A.J."/>
            <person name="Yan W."/>
            <person name="Fan B."/>
            <person name="Jiang Y."/>
            <person name="Adhikari A."/>
            <person name="Zheng C.-J."/>
            <person name="Schuster L."/>
            <person name="Cowan T.M."/>
            <person name="Smanski M.J."/>
            <person name="Chevrette M.G."/>
            <person name="de Carvalho L.P.S."/>
            <person name="Shen B."/>
        </authorList>
    </citation>
    <scope>NUCLEOTIDE SEQUENCE</scope>
    <source>
        <strain evidence="2">NPDC080035</strain>
    </source>
</reference>
<organism evidence="2">
    <name type="scientific">Leifsonia sp. NPDC080035</name>
    <dbReference type="NCBI Taxonomy" id="3143936"/>
    <lineage>
        <taxon>Bacteria</taxon>
        <taxon>Bacillati</taxon>
        <taxon>Actinomycetota</taxon>
        <taxon>Actinomycetes</taxon>
        <taxon>Micrococcales</taxon>
        <taxon>Microbacteriaceae</taxon>
        <taxon>Leifsonia</taxon>
    </lineage>
</organism>
<dbReference type="CDD" id="cd07716">
    <property type="entry name" value="RNaseZ_short-form-like_MBL-fold"/>
    <property type="match status" value="1"/>
</dbReference>
<dbReference type="SUPFAM" id="SSF56281">
    <property type="entry name" value="Metallo-hydrolase/oxidoreductase"/>
    <property type="match status" value="1"/>
</dbReference>
<dbReference type="SMART" id="SM00849">
    <property type="entry name" value="Lactamase_B"/>
    <property type="match status" value="1"/>
</dbReference>
<feature type="domain" description="Metallo-beta-lactamase" evidence="1">
    <location>
        <begin position="18"/>
        <end position="192"/>
    </location>
</feature>
<name>A0AAU7GGF6_9MICO</name>
<proteinExistence type="predicted"/>
<dbReference type="AlphaFoldDB" id="A0AAU7GGF6"/>
<dbReference type="PANTHER" id="PTHR46018">
    <property type="entry name" value="ZINC PHOSPHODIESTERASE ELAC PROTEIN 1"/>
    <property type="match status" value="1"/>
</dbReference>
<dbReference type="Pfam" id="PF12706">
    <property type="entry name" value="Lactamase_B_2"/>
    <property type="match status" value="1"/>
</dbReference>
<sequence>MELTILGAASHYPKPGAPCSGALLEHDGTAVLVDAGPGTLAELQRYRSPADLDAIWISHVHADHTADLLPLYYALRFGDLPERPPVPVLGPPDLRKRLVAFLGGGAEDGIDAAFAFTSLADRDARRIGAIDLTWRAVDHDVPAWALRAEAGAASIVVTGDAAPCTALQELAAGCDLLLAEAGAEREDAHPAHLTPEQAGALADTADASRLVLTHLALTLDPADAARRAATRYDGPVEVAVSGARVSVGLPTVEA</sequence>
<evidence type="ECO:0000259" key="1">
    <source>
        <dbReference type="SMART" id="SM00849"/>
    </source>
</evidence>
<accession>A0AAU7GGF6</accession>